<dbReference type="PANTHER" id="PTHR15045:SF1">
    <property type="entry name" value="FUCOSE-1-PHOSPHATE GUANYLYLTRANSFERASE"/>
    <property type="match status" value="1"/>
</dbReference>
<organism evidence="4">
    <name type="scientific">marine sediment metagenome</name>
    <dbReference type="NCBI Taxonomy" id="412755"/>
    <lineage>
        <taxon>unclassified sequences</taxon>
        <taxon>metagenomes</taxon>
        <taxon>ecological metagenomes</taxon>
    </lineage>
</organism>
<dbReference type="EMBL" id="BARS01019118">
    <property type="protein sequence ID" value="GAF87515.1"/>
    <property type="molecule type" value="Genomic_DNA"/>
</dbReference>
<sequence length="197" mass="21217">MAARLSQWDYLIVTASNELQAGAYESQLKVRQGLGLLSDVREVMVVADPGGKRIGSGGSTLYCLMEVLARRLGEELRTAGPGEWEDVLRELRILIVHAGGDSRRLPAYGPCGKIFVPVPGESDSAVPLSLFDRQLPIYLALPQTQAGTGQVVITSGDVMLRFEPDEVDFAAEGITGLACYARPEQASRHGVFCRGQG</sequence>
<dbReference type="Pfam" id="PF07959">
    <property type="entry name" value="Fucose_pyrophosphorylase"/>
    <property type="match status" value="1"/>
</dbReference>
<dbReference type="GO" id="GO:0042350">
    <property type="term" value="P:GDP-L-fucose biosynthetic process"/>
    <property type="evidence" value="ECO:0007669"/>
    <property type="project" value="UniProtKB-ARBA"/>
</dbReference>
<keyword evidence="1" id="KW-0808">Transferase</keyword>
<comment type="caution">
    <text evidence="4">The sequence shown here is derived from an EMBL/GenBank/DDBJ whole genome shotgun (WGS) entry which is preliminary data.</text>
</comment>
<accession>X0UG96</accession>
<keyword evidence="2" id="KW-0547">Nucleotide-binding</keyword>
<dbReference type="AlphaFoldDB" id="X0UG96"/>
<gene>
    <name evidence="4" type="ORF">S01H1_31019</name>
</gene>
<evidence type="ECO:0000313" key="4">
    <source>
        <dbReference type="EMBL" id="GAF87515.1"/>
    </source>
</evidence>
<reference evidence="4" key="1">
    <citation type="journal article" date="2014" name="Front. Microbiol.">
        <title>High frequency of phylogenetically diverse reductive dehalogenase-homologous genes in deep subseafloor sedimentary metagenomes.</title>
        <authorList>
            <person name="Kawai M."/>
            <person name="Futagami T."/>
            <person name="Toyoda A."/>
            <person name="Takaki Y."/>
            <person name="Nishi S."/>
            <person name="Hori S."/>
            <person name="Arai W."/>
            <person name="Tsubouchi T."/>
            <person name="Morono Y."/>
            <person name="Uchiyama I."/>
            <person name="Ito T."/>
            <person name="Fujiyama A."/>
            <person name="Inagaki F."/>
            <person name="Takami H."/>
        </authorList>
    </citation>
    <scope>NUCLEOTIDE SEQUENCE</scope>
    <source>
        <strain evidence="4">Expedition CK06-06</strain>
    </source>
</reference>
<dbReference type="PANTHER" id="PTHR15045">
    <property type="entry name" value="FUCOSE-1-PHOSPHATE GUANYLYLTRANSFERASE"/>
    <property type="match status" value="1"/>
</dbReference>
<evidence type="ECO:0000256" key="2">
    <source>
        <dbReference type="ARBA" id="ARBA00022741"/>
    </source>
</evidence>
<dbReference type="GO" id="GO:0016772">
    <property type="term" value="F:transferase activity, transferring phosphorus-containing groups"/>
    <property type="evidence" value="ECO:0007669"/>
    <property type="project" value="InterPro"/>
</dbReference>
<evidence type="ECO:0000256" key="1">
    <source>
        <dbReference type="ARBA" id="ARBA00022679"/>
    </source>
</evidence>
<dbReference type="GO" id="GO:0000166">
    <property type="term" value="F:nucleotide binding"/>
    <property type="evidence" value="ECO:0007669"/>
    <property type="project" value="UniProtKB-KW"/>
</dbReference>
<feature type="non-terminal residue" evidence="4">
    <location>
        <position position="197"/>
    </location>
</feature>
<evidence type="ECO:0000259" key="3">
    <source>
        <dbReference type="Pfam" id="PF07959"/>
    </source>
</evidence>
<dbReference type="InterPro" id="IPR012887">
    <property type="entry name" value="GDP_fucose_pyrophosphorylase"/>
</dbReference>
<feature type="domain" description="GDP-fucose pyrophosphorylase" evidence="3">
    <location>
        <begin position="86"/>
        <end position="193"/>
    </location>
</feature>
<proteinExistence type="predicted"/>
<protein>
    <recommendedName>
        <fullName evidence="3">GDP-fucose pyrophosphorylase domain-containing protein</fullName>
    </recommendedName>
</protein>
<name>X0UG96_9ZZZZ</name>